<name>A0A3M7SY03_BRAPC</name>
<reference evidence="1 2" key="1">
    <citation type="journal article" date="2018" name="Sci. Rep.">
        <title>Genomic signatures of local adaptation to the degree of environmental predictability in rotifers.</title>
        <authorList>
            <person name="Franch-Gras L."/>
            <person name="Hahn C."/>
            <person name="Garcia-Roger E.M."/>
            <person name="Carmona M.J."/>
            <person name="Serra M."/>
            <person name="Gomez A."/>
        </authorList>
    </citation>
    <scope>NUCLEOTIDE SEQUENCE [LARGE SCALE GENOMIC DNA]</scope>
    <source>
        <strain evidence="1">HYR1</strain>
    </source>
</reference>
<keyword evidence="2" id="KW-1185">Reference proteome</keyword>
<evidence type="ECO:0000313" key="2">
    <source>
        <dbReference type="Proteomes" id="UP000276133"/>
    </source>
</evidence>
<evidence type="ECO:0000313" key="1">
    <source>
        <dbReference type="EMBL" id="RNA40691.1"/>
    </source>
</evidence>
<accession>A0A3M7SY03</accession>
<dbReference type="AlphaFoldDB" id="A0A3M7SY03"/>
<gene>
    <name evidence="1" type="ORF">BpHYR1_034660</name>
</gene>
<proteinExistence type="predicted"/>
<sequence length="69" mass="8168">MRHSISLIWSPFYDPCNRSSSNQKFTFTLLVIYVKNFMDVEPCIKIHKRQLLHGSQIGDHCWSSNELRN</sequence>
<dbReference type="Proteomes" id="UP000276133">
    <property type="component" value="Unassembled WGS sequence"/>
</dbReference>
<dbReference type="EMBL" id="REGN01000606">
    <property type="protein sequence ID" value="RNA40691.1"/>
    <property type="molecule type" value="Genomic_DNA"/>
</dbReference>
<protein>
    <submittedName>
        <fullName evidence="1">Uncharacterized protein</fullName>
    </submittedName>
</protein>
<organism evidence="1 2">
    <name type="scientific">Brachionus plicatilis</name>
    <name type="common">Marine rotifer</name>
    <name type="synonym">Brachionus muelleri</name>
    <dbReference type="NCBI Taxonomy" id="10195"/>
    <lineage>
        <taxon>Eukaryota</taxon>
        <taxon>Metazoa</taxon>
        <taxon>Spiralia</taxon>
        <taxon>Gnathifera</taxon>
        <taxon>Rotifera</taxon>
        <taxon>Eurotatoria</taxon>
        <taxon>Monogononta</taxon>
        <taxon>Pseudotrocha</taxon>
        <taxon>Ploima</taxon>
        <taxon>Brachionidae</taxon>
        <taxon>Brachionus</taxon>
    </lineage>
</organism>
<comment type="caution">
    <text evidence="1">The sequence shown here is derived from an EMBL/GenBank/DDBJ whole genome shotgun (WGS) entry which is preliminary data.</text>
</comment>